<keyword evidence="6 9" id="KW-1133">Transmembrane helix</keyword>
<dbReference type="PANTHER" id="PTHR31806">
    <property type="entry name" value="PURINE-CYTOSINE PERMEASE FCY2-RELATED"/>
    <property type="match status" value="1"/>
</dbReference>
<dbReference type="Pfam" id="PF02133">
    <property type="entry name" value="Transp_cyt_pur"/>
    <property type="match status" value="1"/>
</dbReference>
<evidence type="ECO:0000256" key="4">
    <source>
        <dbReference type="ARBA" id="ARBA00022553"/>
    </source>
</evidence>
<dbReference type="InParanoid" id="A0A1E5R1S1"/>
<evidence type="ECO:0000256" key="6">
    <source>
        <dbReference type="ARBA" id="ARBA00022989"/>
    </source>
</evidence>
<dbReference type="AlphaFoldDB" id="A0A1E5R1S1"/>
<organism evidence="10 11">
    <name type="scientific">Hanseniaspora osmophila</name>
    <dbReference type="NCBI Taxonomy" id="56408"/>
    <lineage>
        <taxon>Eukaryota</taxon>
        <taxon>Fungi</taxon>
        <taxon>Dikarya</taxon>
        <taxon>Ascomycota</taxon>
        <taxon>Saccharomycotina</taxon>
        <taxon>Saccharomycetes</taxon>
        <taxon>Saccharomycodales</taxon>
        <taxon>Saccharomycodaceae</taxon>
        <taxon>Hanseniaspora</taxon>
    </lineage>
</organism>
<feature type="transmembrane region" description="Helical" evidence="9">
    <location>
        <begin position="503"/>
        <end position="522"/>
    </location>
</feature>
<feature type="transmembrane region" description="Helical" evidence="9">
    <location>
        <begin position="196"/>
        <end position="215"/>
    </location>
</feature>
<evidence type="ECO:0000313" key="10">
    <source>
        <dbReference type="EMBL" id="OEJ80841.1"/>
    </source>
</evidence>
<evidence type="ECO:0000256" key="2">
    <source>
        <dbReference type="ARBA" id="ARBA00008974"/>
    </source>
</evidence>
<feature type="region of interest" description="Disordered" evidence="8">
    <location>
        <begin position="60"/>
        <end position="84"/>
    </location>
</feature>
<feature type="transmembrane region" description="Helical" evidence="9">
    <location>
        <begin position="155"/>
        <end position="176"/>
    </location>
</feature>
<dbReference type="Proteomes" id="UP000095728">
    <property type="component" value="Unassembled WGS sequence"/>
</dbReference>
<keyword evidence="4" id="KW-0597">Phosphoprotein</keyword>
<dbReference type="GO" id="GO:0015205">
    <property type="term" value="F:nucleobase transmembrane transporter activity"/>
    <property type="evidence" value="ECO:0007669"/>
    <property type="project" value="TreeGrafter"/>
</dbReference>
<comment type="subcellular location">
    <subcellularLocation>
        <location evidence="1">Membrane</location>
        <topology evidence="1">Multi-pass membrane protein</topology>
    </subcellularLocation>
</comment>
<evidence type="ECO:0000256" key="3">
    <source>
        <dbReference type="ARBA" id="ARBA00022448"/>
    </source>
</evidence>
<name>A0A1E5R1S1_9ASCO</name>
<evidence type="ECO:0000256" key="7">
    <source>
        <dbReference type="ARBA" id="ARBA00023136"/>
    </source>
</evidence>
<feature type="unsure residue" description="I or L" evidence="10">
    <location>
        <position position="64"/>
    </location>
</feature>
<evidence type="ECO:0000256" key="5">
    <source>
        <dbReference type="ARBA" id="ARBA00022692"/>
    </source>
</evidence>
<dbReference type="PIRSF" id="PIRSF002744">
    <property type="entry name" value="Pur-cyt_permease"/>
    <property type="match status" value="1"/>
</dbReference>
<dbReference type="EMBL" id="LPNM01000011">
    <property type="protein sequence ID" value="OEJ80841.1"/>
    <property type="molecule type" value="Genomic_DNA"/>
</dbReference>
<feature type="transmembrane region" description="Helical" evidence="9">
    <location>
        <begin position="433"/>
        <end position="452"/>
    </location>
</feature>
<evidence type="ECO:0000256" key="9">
    <source>
        <dbReference type="SAM" id="Phobius"/>
    </source>
</evidence>
<dbReference type="CDD" id="cd11484">
    <property type="entry name" value="SLC-NCS1sbd_CobB-like"/>
    <property type="match status" value="1"/>
</dbReference>
<dbReference type="Gene3D" id="1.10.4160.10">
    <property type="entry name" value="Hydantoin permease"/>
    <property type="match status" value="1"/>
</dbReference>
<dbReference type="GO" id="GO:0000329">
    <property type="term" value="C:fungal-type vacuole membrane"/>
    <property type="evidence" value="ECO:0007669"/>
    <property type="project" value="TreeGrafter"/>
</dbReference>
<dbReference type="FunFam" id="1.10.4160.10:FF:000002">
    <property type="entry name" value="Purine-cytosine permease fcyB"/>
    <property type="match status" value="1"/>
</dbReference>
<protein>
    <submittedName>
        <fullName evidence="10">Purine-cytosine permease FCY2</fullName>
    </submittedName>
</protein>
<proteinExistence type="inferred from homology"/>
<gene>
    <name evidence="10" type="ORF">AWRI3579_g3983</name>
</gene>
<accession>A0A1E5R1S1</accession>
<dbReference type="InterPro" id="IPR026030">
    <property type="entry name" value="Pur-cyt_permease_Fcy2/21/22"/>
</dbReference>
<feature type="transmembrane region" description="Helical" evidence="9">
    <location>
        <begin position="235"/>
        <end position="254"/>
    </location>
</feature>
<feature type="transmembrane region" description="Helical" evidence="9">
    <location>
        <begin position="464"/>
        <end position="482"/>
    </location>
</feature>
<feature type="transmembrane region" description="Helical" evidence="9">
    <location>
        <begin position="126"/>
        <end position="149"/>
    </location>
</feature>
<feature type="transmembrane region" description="Helical" evidence="9">
    <location>
        <begin position="263"/>
        <end position="281"/>
    </location>
</feature>
<comment type="caution">
    <text evidence="10">The sequence shown here is derived from an EMBL/GenBank/DDBJ whole genome shotgun (WGS) entry which is preliminary data.</text>
</comment>
<dbReference type="OrthoDB" id="2116389at2759"/>
<feature type="transmembrane region" description="Helical" evidence="9">
    <location>
        <begin position="336"/>
        <end position="361"/>
    </location>
</feature>
<evidence type="ECO:0000256" key="8">
    <source>
        <dbReference type="SAM" id="MobiDB-lite"/>
    </source>
</evidence>
<comment type="similarity">
    <text evidence="2">Belongs to the purine-cytosine permease (2.A.39) family.</text>
</comment>
<feature type="transmembrane region" description="Helical" evidence="9">
    <location>
        <begin position="542"/>
        <end position="558"/>
    </location>
</feature>
<keyword evidence="7 9" id="KW-0472">Membrane</keyword>
<sequence>MPVQYTEHEEIINKNELDRFNAVAAANAAVEAEEVVNTNGHQLSNIPDLEKNVNFANVKEDNPLNPQLSTSTQESTTIKQPRPSISSFASSGAYFNRLYEALNVETIGISPIPESHKYDTSLGNIITMWFSANLGVAALSLGTLGPVLFGLDFPTSVWTIVMFNFVGTLPVAYFSVFGSKTGLRQMVLTRFLGGNLTARFFSLLNLVACVGWTAINTGAAAQILSIVNRPHNCPPWAGCLILLGSTVIVTFMGYKIVHLYEKWAWVPCLFVYFVIIARLTISKKFSYGSNTGNYKTTTGDALSFGATIFSFAAGWAPYAADFTVYMPQKVNSWKIFFGVAFGLFFSLTFTLILGSACAISLQNSPEWQTLYDSHGLGGLMYGIMVKDSLHGFGQFCCVVLAMTTVATNTPNMYSISLCAQALWEPLAKIPRPICTLIGSGITLIISICAYYKFLTFMSNMMDAIGYFIGIYLGITLTDFVVFHRCKFTSIQVENWKSWDNLPIGIAGLCAVFAGAVGVAMGMDESYWVGQIARHVGEFGGDIGWELGFCFSALTYALLRPVEKRFLR</sequence>
<evidence type="ECO:0000313" key="11">
    <source>
        <dbReference type="Proteomes" id="UP000095728"/>
    </source>
</evidence>
<feature type="transmembrane region" description="Helical" evidence="9">
    <location>
        <begin position="301"/>
        <end position="324"/>
    </location>
</feature>
<dbReference type="InterPro" id="IPR001248">
    <property type="entry name" value="Pur-cyt_permease"/>
</dbReference>
<reference evidence="11" key="1">
    <citation type="journal article" date="2016" name="Genome Announc.">
        <title>Genome sequences of three species of Hanseniaspora isolated from spontaneous wine fermentations.</title>
        <authorList>
            <person name="Sternes P.R."/>
            <person name="Lee D."/>
            <person name="Kutyna D.R."/>
            <person name="Borneman A.R."/>
        </authorList>
    </citation>
    <scope>NUCLEOTIDE SEQUENCE [LARGE SCALE GENOMIC DNA]</scope>
    <source>
        <strain evidence="11">AWRI3579</strain>
    </source>
</reference>
<dbReference type="GO" id="GO:0015856">
    <property type="term" value="P:cytosine transport"/>
    <property type="evidence" value="ECO:0007669"/>
    <property type="project" value="UniProtKB-ARBA"/>
</dbReference>
<keyword evidence="11" id="KW-1185">Reference proteome</keyword>
<evidence type="ECO:0000256" key="1">
    <source>
        <dbReference type="ARBA" id="ARBA00004141"/>
    </source>
</evidence>
<keyword evidence="3" id="KW-0813">Transport</keyword>
<dbReference type="GO" id="GO:0005886">
    <property type="term" value="C:plasma membrane"/>
    <property type="evidence" value="ECO:0007669"/>
    <property type="project" value="TreeGrafter"/>
</dbReference>
<dbReference type="STRING" id="56408.A0A1E5R1S1"/>
<dbReference type="PANTHER" id="PTHR31806:SF1">
    <property type="entry name" value="PURINE-CYTOSINE PERMEASE FCY2-RELATED"/>
    <property type="match status" value="1"/>
</dbReference>
<keyword evidence="5 9" id="KW-0812">Transmembrane</keyword>
<feature type="compositionally biased region" description="Polar residues" evidence="8">
    <location>
        <begin position="64"/>
        <end position="84"/>
    </location>
</feature>